<sequence>MKKSKFLALVLVVAIMLMGAGYAFWMEDLKIYATVNTGELAFTFANAEFKNGGDYVIHGGPVANDYVSGEVSIAEDGALNIILNNLHPGSYALVKFDMKNIGTIPLKLTDFVFEGENANLDQIVVVADGEPLSLEEYFKTLEGISIDVDGSKTIELLLAVKKCATEENFEEKESFDFTVKGNVRQYNDDGSCEVTPDPEPEDPVKTGLKFVKTYECKGKDQGHNGKQWVEVKGRVYYTFSEGEDEFIENIDTGKIYKGKSWSKNYDGYKLEITYNNNGAISW</sequence>
<accession>A0A926IIN2</accession>
<dbReference type="RefSeq" id="WP_262428616.1">
    <property type="nucleotide sequence ID" value="NZ_JACRTG010000008.1"/>
</dbReference>
<evidence type="ECO:0008006" key="3">
    <source>
        <dbReference type="Google" id="ProtNLM"/>
    </source>
</evidence>
<proteinExistence type="predicted"/>
<dbReference type="Proteomes" id="UP000601171">
    <property type="component" value="Unassembled WGS sequence"/>
</dbReference>
<protein>
    <recommendedName>
        <fullName evidence="3">SipW-cognate class signal peptide</fullName>
    </recommendedName>
</protein>
<dbReference type="PROSITE" id="PS50231">
    <property type="entry name" value="RICIN_B_LECTIN"/>
    <property type="match status" value="1"/>
</dbReference>
<gene>
    <name evidence="1" type="ORF">H8707_02655</name>
</gene>
<dbReference type="AlphaFoldDB" id="A0A926IIN2"/>
<organism evidence="1 2">
    <name type="scientific">Paratissierella segnis</name>
    <dbReference type="NCBI Taxonomy" id="2763679"/>
    <lineage>
        <taxon>Bacteria</taxon>
        <taxon>Bacillati</taxon>
        <taxon>Bacillota</taxon>
        <taxon>Tissierellia</taxon>
        <taxon>Tissierellales</taxon>
        <taxon>Tissierellaceae</taxon>
        <taxon>Paratissierella</taxon>
    </lineage>
</organism>
<keyword evidence="2" id="KW-1185">Reference proteome</keyword>
<reference evidence="1" key="1">
    <citation type="submission" date="2020-08" db="EMBL/GenBank/DDBJ databases">
        <title>Genome public.</title>
        <authorList>
            <person name="Liu C."/>
            <person name="Sun Q."/>
        </authorList>
    </citation>
    <scope>NUCLEOTIDE SEQUENCE</scope>
    <source>
        <strain evidence="1">BX21</strain>
    </source>
</reference>
<evidence type="ECO:0000313" key="2">
    <source>
        <dbReference type="Proteomes" id="UP000601171"/>
    </source>
</evidence>
<evidence type="ECO:0000313" key="1">
    <source>
        <dbReference type="EMBL" id="MBC8587144.1"/>
    </source>
</evidence>
<dbReference type="EMBL" id="JACRTG010000008">
    <property type="protein sequence ID" value="MBC8587144.1"/>
    <property type="molecule type" value="Genomic_DNA"/>
</dbReference>
<comment type="caution">
    <text evidence="1">The sequence shown here is derived from an EMBL/GenBank/DDBJ whole genome shotgun (WGS) entry which is preliminary data.</text>
</comment>
<name>A0A926IIN2_9FIRM</name>